<gene>
    <name evidence="1" type="ORF">D8K17_02635</name>
</gene>
<dbReference type="SMART" id="SM01040">
    <property type="entry name" value="Bro-N"/>
    <property type="match status" value="1"/>
</dbReference>
<organism evidence="1">
    <name type="scientific">Lactococcus lactis subsp. lactis bv. diacetylactis</name>
    <dbReference type="NCBI Taxonomy" id="44688"/>
    <lineage>
        <taxon>Bacteria</taxon>
        <taxon>Bacillati</taxon>
        <taxon>Bacillota</taxon>
        <taxon>Bacilli</taxon>
        <taxon>Lactobacillales</taxon>
        <taxon>Streptococcaceae</taxon>
        <taxon>Lactococcus</taxon>
    </lineage>
</organism>
<evidence type="ECO:0000313" key="1">
    <source>
        <dbReference type="EMBL" id="RKO37265.1"/>
    </source>
</evidence>
<dbReference type="GO" id="GO:0003677">
    <property type="term" value="F:DNA binding"/>
    <property type="evidence" value="ECO:0007669"/>
    <property type="project" value="InterPro"/>
</dbReference>
<dbReference type="Pfam" id="PF03374">
    <property type="entry name" value="ANT"/>
    <property type="match status" value="1"/>
</dbReference>
<proteinExistence type="predicted"/>
<dbReference type="EMBL" id="RBVM01000001">
    <property type="protein sequence ID" value="RKO37265.1"/>
    <property type="molecule type" value="Genomic_DNA"/>
</dbReference>
<protein>
    <submittedName>
        <fullName evidence="1">Transporter</fullName>
    </submittedName>
</protein>
<name>A0A5P3II10_LACLL</name>
<sequence length="251" mass="28744">MKELQNFTNGIFNLDVKVDGENILFSAEQAAKAMGITQVKNGKEYVKWERVNSYLPNSPEVGKGSFISEPMVYKLAFKANNAVSEKFTDWLAVEVLPTIRKHGAYMTDSKLEEALLNPDTLINLATQLKQEREEKAQLRALNSTLAVENQIMQPKAQYFDDLVERNLLTSFRDTAKMLKVGQKQLIDWLLENKYIYRDKKNKLMPYAQYNNDLFEIKESKGATNSWKGAQTLITPVGRETFNLLLNEYKAS</sequence>
<dbReference type="PROSITE" id="PS51750">
    <property type="entry name" value="BRO_N"/>
    <property type="match status" value="1"/>
</dbReference>
<dbReference type="Pfam" id="PF02498">
    <property type="entry name" value="Bro-N"/>
    <property type="match status" value="1"/>
</dbReference>
<dbReference type="RefSeq" id="WP_010905344.1">
    <property type="nucleotide sequence ID" value="NZ_CP020604.1"/>
</dbReference>
<accession>A0A5P3II10</accession>
<dbReference type="AlphaFoldDB" id="A0A5P3II10"/>
<dbReference type="InterPro" id="IPR005039">
    <property type="entry name" value="Ant_C"/>
</dbReference>
<reference evidence="1" key="1">
    <citation type="submission" date="2018-10" db="EMBL/GenBank/DDBJ databases">
        <title>Chromosomal inversion in Lactococcus lactis subsp. lactis bv. diacetylactis S50.</title>
        <authorList>
            <person name="Kojic M."/>
            <person name="Jovcic B."/>
        </authorList>
    </citation>
    <scope>NUCLEOTIDE SEQUENCE</scope>
    <source>
        <strain evidence="1">S50</strain>
    </source>
</reference>
<comment type="caution">
    <text evidence="1">The sequence shown here is derived from an EMBL/GenBank/DDBJ whole genome shotgun (WGS) entry which is preliminary data.</text>
</comment>
<dbReference type="InterPro" id="IPR003497">
    <property type="entry name" value="BRO_N_domain"/>
</dbReference>